<accession>A0A6A3YD75</accession>
<feature type="compositionally biased region" description="Acidic residues" evidence="6">
    <location>
        <begin position="371"/>
        <end position="380"/>
    </location>
</feature>
<evidence type="ECO:0000313" key="7">
    <source>
        <dbReference type="EMBL" id="KAE9216245.1"/>
    </source>
</evidence>
<comment type="caution">
    <text evidence="7">The sequence shown here is derived from an EMBL/GenBank/DDBJ whole genome shotgun (WGS) entry which is preliminary data.</text>
</comment>
<feature type="region of interest" description="Disordered" evidence="6">
    <location>
        <begin position="766"/>
        <end position="785"/>
    </location>
</feature>
<feature type="compositionally biased region" description="Polar residues" evidence="6">
    <location>
        <begin position="1332"/>
        <end position="1343"/>
    </location>
</feature>
<organism evidence="7 8">
    <name type="scientific">Phytophthora fragariae</name>
    <dbReference type="NCBI Taxonomy" id="53985"/>
    <lineage>
        <taxon>Eukaryota</taxon>
        <taxon>Sar</taxon>
        <taxon>Stramenopiles</taxon>
        <taxon>Oomycota</taxon>
        <taxon>Peronosporomycetes</taxon>
        <taxon>Peronosporales</taxon>
        <taxon>Peronosporaceae</taxon>
        <taxon>Phytophthora</taxon>
    </lineage>
</organism>
<comment type="subcellular location">
    <subcellularLocation>
        <location evidence="1">Cytoplasm</location>
        <location evidence="1">Cytoskeleton</location>
        <location evidence="1">Microtubule organizing center</location>
        <location evidence="1">Centrosome</location>
        <location evidence="1">Centriole</location>
    </subcellularLocation>
</comment>
<evidence type="ECO:0000256" key="2">
    <source>
        <dbReference type="ARBA" id="ARBA00022490"/>
    </source>
</evidence>
<dbReference type="Proteomes" id="UP000440367">
    <property type="component" value="Unassembled WGS sequence"/>
</dbReference>
<feature type="compositionally biased region" description="Polar residues" evidence="6">
    <location>
        <begin position="1284"/>
        <end position="1295"/>
    </location>
</feature>
<comment type="similarity">
    <text evidence="4">Belongs to the CEP135/TSGA10 family.</text>
</comment>
<keyword evidence="3" id="KW-0206">Cytoskeleton</keyword>
<evidence type="ECO:0000256" key="5">
    <source>
        <dbReference type="SAM" id="Coils"/>
    </source>
</evidence>
<feature type="coiled-coil region" evidence="5">
    <location>
        <begin position="130"/>
        <end position="157"/>
    </location>
</feature>
<dbReference type="EMBL" id="QXGD01001051">
    <property type="protein sequence ID" value="KAE9216245.1"/>
    <property type="molecule type" value="Genomic_DNA"/>
</dbReference>
<name>A0A6A3YD75_9STRA</name>
<feature type="coiled-coil region" evidence="5">
    <location>
        <begin position="49"/>
        <end position="76"/>
    </location>
</feature>
<dbReference type="PANTHER" id="PTHR20544">
    <property type="entry name" value="CENTROSOMAL PROTEIN CEP135"/>
    <property type="match status" value="1"/>
</dbReference>
<feature type="compositionally biased region" description="Polar residues" evidence="6">
    <location>
        <begin position="160"/>
        <end position="195"/>
    </location>
</feature>
<feature type="coiled-coil region" evidence="5">
    <location>
        <begin position="1351"/>
        <end position="1406"/>
    </location>
</feature>
<sequence>MAPSVGEDVTATVEVRSFGELQTQLRALSYSEPVGVESVPLVRRLLGDLVGASTAREKAEKALEKAQRDALELSQILLPLRKENAQLTRENNSLHLEIIHQEEAVTEREKACELQLEGLRDDVKKLQFLNGQKTQQCAKKEQEVAKLQAQLERVLATGAQGFNSPSMETRGSDASQSLRRLSMDSQQARKTQQLEQQAQVAKDLQQQLADVTTENAKLRAQCDQFNDKLSKREQEISRLSKLSVQVVNDQNASARKLQDLEERYQTRSRQDAADLQVEQLSTQVDILNDQVAKYESRLKEATEQIRRNGGLAEKLQQAELDREHFVKELSVLQAKYHVLEEEHARCSNPHAEPGNPAVPRSPGSVVNSPDAEVEEGEEQNAGEASLKEQVQTLTTHKDRLEDALRAMHYDKISYTNALSNANSHNRVLTSDLSRAEAKVKELNVEKTKLEQLLADARASLDANSRELDVLRETLKQSEDNQGLDKEKNASLHRELRSMDKLLSQRDEECRSLNRALSILKGEVERLTGKIDRLEAAANGGGGDDAAQDGRKAVFVQEMKWLEEERHDLRREKEELMLQVMNLEENLQKANTSLQEAQHEKEKLLEKVDVATKMQTNAEGMLETKKRECADIQQQLVETKGTVRELTDKQNQAQVLLSRAEETENEKLVVQNEALALKRHVEELRDQNASLKNRVENDDLYGKRLSDQIQKLQAEAAVATKKCSTLEKEKAELQSNYDNAMVELRNARQTWNHYQNEFEKLSKEVQAQQHSLSSGQNALQSSQSSVSELRNQVRQLQSELKLKQNNSHQLETRLEQEKTSHKTVQTQLVLLQDELLQVKETNRAREIALKQLRGEIQTKDRTLTEKTEAVENFKLLIEQMESSRDQMVFQTKQRQQQIQRHQQEMDDLNSKVSTLESEISAKNNEISSLKKLTRTLDSEKDAVNDQLDALTEKYHEIEKQSNELRKAVQDKKSDATGLQEQMGSLVNKLNEAEDNLSKLQTHCSQLENEVDRLEHMKGMHTAELAALAQDLENMTIENQAISEECTRLQRVELSHSQSTKNMKQTKREVERERDTLQIELEDLRHTYRSLIQEHEGMQKARAEISTLQEELAVVNESLRKQVASLDNQTHTLREKNAILATESATYRDQVSFLTEKLQASEEKLDDVQTRMHQLMQELEAQKQVSTEISAQRYGAQAENAAVSQRIVHLEAKLSNCKYEMKSLQDKLHAEQSQRRSLEEVASTLRQKIATNDNLISRLEEQRDAMAQEIQASYQRQVPVSTPVMNMSELNHTPPSGSQSSRASEQRRAKARAEHLSPPPSPSRSSPSDAVGSTPESGGKASSTSSYLPLHALEEAQVKCQQLEDRLAQQDNTIKQLERSRSKFKRFAAKYEREIEQRDRRIEELQSSSHASSFVSPDARLFRSERSHSSSSSSSSSRSRRHPTNTLPVATTILRVTTDGVLYRFNFVVV</sequence>
<gene>
    <name evidence="7" type="ORF">PF002_g17134</name>
</gene>
<evidence type="ECO:0000256" key="3">
    <source>
        <dbReference type="ARBA" id="ARBA00023212"/>
    </source>
</evidence>
<dbReference type="Gene3D" id="1.10.287.1490">
    <property type="match status" value="2"/>
</dbReference>
<keyword evidence="2" id="KW-0963">Cytoplasm</keyword>
<evidence type="ECO:0000313" key="8">
    <source>
        <dbReference type="Proteomes" id="UP000440367"/>
    </source>
</evidence>
<reference evidence="7 8" key="1">
    <citation type="submission" date="2018-08" db="EMBL/GenBank/DDBJ databases">
        <title>Genomic investigation of the strawberry pathogen Phytophthora fragariae indicates pathogenicity is determined by transcriptional variation in three key races.</title>
        <authorList>
            <person name="Adams T.M."/>
            <person name="Armitage A.D."/>
            <person name="Sobczyk M.K."/>
            <person name="Bates H.J."/>
            <person name="Dunwell J.M."/>
            <person name="Nellist C.F."/>
            <person name="Harrison R.J."/>
        </authorList>
    </citation>
    <scope>NUCLEOTIDE SEQUENCE [LARGE SCALE GENOMIC DNA]</scope>
    <source>
        <strain evidence="7 8">BC-1</strain>
    </source>
</reference>
<evidence type="ECO:0000256" key="6">
    <source>
        <dbReference type="SAM" id="MobiDB-lite"/>
    </source>
</evidence>
<feature type="compositionally biased region" description="Basic and acidic residues" evidence="6">
    <location>
        <begin position="1302"/>
        <end position="1313"/>
    </location>
</feature>
<dbReference type="PANTHER" id="PTHR20544:SF0">
    <property type="entry name" value="NUCLEOPROTEIN TPR_MLP1 DOMAIN-CONTAINING PROTEIN"/>
    <property type="match status" value="1"/>
</dbReference>
<evidence type="ECO:0000256" key="4">
    <source>
        <dbReference type="ARBA" id="ARBA00038123"/>
    </source>
</evidence>
<dbReference type="SUPFAM" id="SSF57997">
    <property type="entry name" value="Tropomyosin"/>
    <property type="match status" value="1"/>
</dbReference>
<dbReference type="GO" id="GO:0005814">
    <property type="term" value="C:centriole"/>
    <property type="evidence" value="ECO:0007669"/>
    <property type="project" value="UniProtKB-SubCell"/>
</dbReference>
<keyword evidence="5" id="KW-0175">Coiled coil</keyword>
<feature type="region of interest" description="Disordered" evidence="6">
    <location>
        <begin position="1284"/>
        <end position="1343"/>
    </location>
</feature>
<feature type="coiled-coil region" evidence="5">
    <location>
        <begin position="277"/>
        <end position="335"/>
    </location>
</feature>
<evidence type="ECO:0000256" key="1">
    <source>
        <dbReference type="ARBA" id="ARBA00004114"/>
    </source>
</evidence>
<feature type="coiled-coil region" evidence="5">
    <location>
        <begin position="890"/>
        <end position="1274"/>
    </location>
</feature>
<feature type="region of interest" description="Disordered" evidence="6">
    <location>
        <begin position="343"/>
        <end position="387"/>
    </location>
</feature>
<feature type="region of interest" description="Disordered" evidence="6">
    <location>
        <begin position="158"/>
        <end position="195"/>
    </location>
</feature>
<feature type="region of interest" description="Disordered" evidence="6">
    <location>
        <begin position="1414"/>
        <end position="1444"/>
    </location>
</feature>
<protein>
    <submittedName>
        <fullName evidence="7">Uncharacterized protein</fullName>
    </submittedName>
</protein>
<dbReference type="InterPro" id="IPR051877">
    <property type="entry name" value="Centriole_BasalBody_StrucProt"/>
</dbReference>
<proteinExistence type="inferred from homology"/>